<gene>
    <name evidence="5" type="primary">atsA_58</name>
    <name evidence="5" type="ORF">Pla175_30980</name>
</gene>
<dbReference type="PANTHER" id="PTHR42693:SF53">
    <property type="entry name" value="ENDO-4-O-SULFATASE"/>
    <property type="match status" value="1"/>
</dbReference>
<organism evidence="5 6">
    <name type="scientific">Pirellulimonas nuda</name>
    <dbReference type="NCBI Taxonomy" id="2528009"/>
    <lineage>
        <taxon>Bacteria</taxon>
        <taxon>Pseudomonadati</taxon>
        <taxon>Planctomycetota</taxon>
        <taxon>Planctomycetia</taxon>
        <taxon>Pirellulales</taxon>
        <taxon>Lacipirellulaceae</taxon>
        <taxon>Pirellulimonas</taxon>
    </lineage>
</organism>
<evidence type="ECO:0000256" key="2">
    <source>
        <dbReference type="ARBA" id="ARBA00022801"/>
    </source>
</evidence>
<dbReference type="GO" id="GO:0004065">
    <property type="term" value="F:arylsulfatase activity"/>
    <property type="evidence" value="ECO:0007669"/>
    <property type="project" value="UniProtKB-EC"/>
</dbReference>
<dbReference type="AlphaFoldDB" id="A0A518DE09"/>
<dbReference type="InterPro" id="IPR000917">
    <property type="entry name" value="Sulfatase_N"/>
</dbReference>
<dbReference type="CDD" id="cd16025">
    <property type="entry name" value="PAS_like"/>
    <property type="match status" value="1"/>
</dbReference>
<accession>A0A518DE09</accession>
<protein>
    <submittedName>
        <fullName evidence="5">Arylsulfatase</fullName>
        <ecNumber evidence="5">3.1.6.1</ecNumber>
    </submittedName>
</protein>
<comment type="similarity">
    <text evidence="1">Belongs to the sulfatase family.</text>
</comment>
<dbReference type="SUPFAM" id="SSF53649">
    <property type="entry name" value="Alkaline phosphatase-like"/>
    <property type="match status" value="1"/>
</dbReference>
<dbReference type="Gene3D" id="3.40.720.10">
    <property type="entry name" value="Alkaline Phosphatase, subunit A"/>
    <property type="match status" value="1"/>
</dbReference>
<dbReference type="InterPro" id="IPR050738">
    <property type="entry name" value="Sulfatase"/>
</dbReference>
<evidence type="ECO:0000313" key="5">
    <source>
        <dbReference type="EMBL" id="QDU89703.1"/>
    </source>
</evidence>
<evidence type="ECO:0000259" key="4">
    <source>
        <dbReference type="Pfam" id="PF00884"/>
    </source>
</evidence>
<sequence precursor="true">MPSPLRTSRRQSPAVDVSWFLALTICCANQAGAAPAAPRPNVLLIVADDLGYSDLGCYGGEIDTPHIDRLAAQGLRFTDYYVNPMCVVTRTSLMTGHTHAQSDGYRHSLPIARVMRDAGYQTSLTGKWHQPGNPLDAGFDAFYGFLDGQINSWTGAEAGAPQIQTGRGAPEPTPAGWYSTDAFTDHAIQQIDAALGQGRPFFSYVAYNAPHSPLHAPRANVEKYPQRYRAGWETLREARFQRQRAMGLVDDRYRLTEPEAEVRRWDEMPPDDQHTEARRMAAYAGMVDRLDENIGRLLAHLAERGVHDNTLVVFMSDNGGDYGNGDIHTYHQQVPWDKDSLPFSATGWAMLKNTPFRWYKSSASNGGVRVPLVVRWPDGISLPPGSFVRQRLHVTDLYPTFLELAGAQYPASDAGRKLKPLYGGSAVRLFSDPGLGERAIHDEVFWSFLTTTGQRGLMSGGWKIVSLNDSPWMLFNVAEDPAESHDLAAEQPQRLAALSRRWARFAAEETNLKPRDRGPLRTERQGWGMHRARMVLPQLVDLSPREAAMDVPLDTGLALEFSGPVEFSGADAESLRLYAVDDPENAVWKSTSAPESLSQDKQRIEFNNLPKLKPATTYFLLSDPGWIKVGGQPSGPLNDGAYWWRFRTAQSAVEAAGR</sequence>
<dbReference type="InterPro" id="IPR017850">
    <property type="entry name" value="Alkaline_phosphatase_core_sf"/>
</dbReference>
<keyword evidence="3" id="KW-0732">Signal</keyword>
<keyword evidence="6" id="KW-1185">Reference proteome</keyword>
<feature type="chain" id="PRO_5021836509" evidence="3">
    <location>
        <begin position="34"/>
        <end position="658"/>
    </location>
</feature>
<dbReference type="EC" id="3.1.6.1" evidence="5"/>
<keyword evidence="2 5" id="KW-0378">Hydrolase</keyword>
<feature type="signal peptide" evidence="3">
    <location>
        <begin position="1"/>
        <end position="33"/>
    </location>
</feature>
<dbReference type="Pfam" id="PF00884">
    <property type="entry name" value="Sulfatase"/>
    <property type="match status" value="1"/>
</dbReference>
<reference evidence="5 6" key="1">
    <citation type="submission" date="2019-02" db="EMBL/GenBank/DDBJ databases">
        <title>Deep-cultivation of Planctomycetes and their phenomic and genomic characterization uncovers novel biology.</title>
        <authorList>
            <person name="Wiegand S."/>
            <person name="Jogler M."/>
            <person name="Boedeker C."/>
            <person name="Pinto D."/>
            <person name="Vollmers J."/>
            <person name="Rivas-Marin E."/>
            <person name="Kohn T."/>
            <person name="Peeters S.H."/>
            <person name="Heuer A."/>
            <person name="Rast P."/>
            <person name="Oberbeckmann S."/>
            <person name="Bunk B."/>
            <person name="Jeske O."/>
            <person name="Meyerdierks A."/>
            <person name="Storesund J.E."/>
            <person name="Kallscheuer N."/>
            <person name="Luecker S."/>
            <person name="Lage O.M."/>
            <person name="Pohl T."/>
            <person name="Merkel B.J."/>
            <person name="Hornburger P."/>
            <person name="Mueller R.-W."/>
            <person name="Bruemmer F."/>
            <person name="Labrenz M."/>
            <person name="Spormann A.M."/>
            <person name="Op den Camp H."/>
            <person name="Overmann J."/>
            <person name="Amann R."/>
            <person name="Jetten M.S.M."/>
            <person name="Mascher T."/>
            <person name="Medema M.H."/>
            <person name="Devos D.P."/>
            <person name="Kaster A.-K."/>
            <person name="Ovreas L."/>
            <person name="Rohde M."/>
            <person name="Galperin M.Y."/>
            <person name="Jogler C."/>
        </authorList>
    </citation>
    <scope>NUCLEOTIDE SEQUENCE [LARGE SCALE GENOMIC DNA]</scope>
    <source>
        <strain evidence="5 6">Pla175</strain>
    </source>
</reference>
<dbReference type="PANTHER" id="PTHR42693">
    <property type="entry name" value="ARYLSULFATASE FAMILY MEMBER"/>
    <property type="match status" value="1"/>
</dbReference>
<evidence type="ECO:0000256" key="1">
    <source>
        <dbReference type="ARBA" id="ARBA00008779"/>
    </source>
</evidence>
<evidence type="ECO:0000313" key="6">
    <source>
        <dbReference type="Proteomes" id="UP000317429"/>
    </source>
</evidence>
<name>A0A518DE09_9BACT</name>
<dbReference type="OrthoDB" id="223277at2"/>
<feature type="domain" description="Sulfatase N-terminal" evidence="4">
    <location>
        <begin position="40"/>
        <end position="407"/>
    </location>
</feature>
<dbReference type="KEGG" id="pnd:Pla175_30980"/>
<proteinExistence type="inferred from homology"/>
<dbReference type="EMBL" id="CP036291">
    <property type="protein sequence ID" value="QDU89703.1"/>
    <property type="molecule type" value="Genomic_DNA"/>
</dbReference>
<dbReference type="RefSeq" id="WP_145286761.1">
    <property type="nucleotide sequence ID" value="NZ_CP036291.1"/>
</dbReference>
<dbReference type="Gene3D" id="3.30.1120.10">
    <property type="match status" value="1"/>
</dbReference>
<evidence type="ECO:0000256" key="3">
    <source>
        <dbReference type="SAM" id="SignalP"/>
    </source>
</evidence>
<dbReference type="Proteomes" id="UP000317429">
    <property type="component" value="Chromosome"/>
</dbReference>